<feature type="binding site" evidence="9">
    <location>
        <position position="142"/>
    </location>
    <ligand>
        <name>Zn(2+)</name>
        <dbReference type="ChEBI" id="CHEBI:29105"/>
        <label>2</label>
    </ligand>
</feature>
<comment type="similarity">
    <text evidence="1">Belongs to the peptidase M20B family.</text>
</comment>
<gene>
    <name evidence="11" type="primary">pepT</name>
    <name evidence="11" type="ORF">DXT89_24510</name>
</gene>
<evidence type="ECO:0000256" key="4">
    <source>
        <dbReference type="ARBA" id="ARBA00022801"/>
    </source>
</evidence>
<evidence type="ECO:0000259" key="10">
    <source>
        <dbReference type="Pfam" id="PF07687"/>
    </source>
</evidence>
<evidence type="ECO:0000256" key="5">
    <source>
        <dbReference type="ARBA" id="ARBA00022833"/>
    </source>
</evidence>
<comment type="caution">
    <text evidence="11">The sequence shown here is derived from an EMBL/GenBank/DDBJ whole genome shotgun (WGS) entry which is preliminary data.</text>
</comment>
<dbReference type="SUPFAM" id="SSF53187">
    <property type="entry name" value="Zn-dependent exopeptidases"/>
    <property type="match status" value="1"/>
</dbReference>
<dbReference type="GO" id="GO:0005829">
    <property type="term" value="C:cytosol"/>
    <property type="evidence" value="ECO:0007669"/>
    <property type="project" value="TreeGrafter"/>
</dbReference>
<dbReference type="Pfam" id="PF07687">
    <property type="entry name" value="M20_dimer"/>
    <property type="match status" value="1"/>
</dbReference>
<dbReference type="NCBIfam" id="NF003976">
    <property type="entry name" value="PRK05469.1"/>
    <property type="match status" value="1"/>
</dbReference>
<feature type="binding site" evidence="9">
    <location>
        <position position="381"/>
    </location>
    <ligand>
        <name>Zn(2+)</name>
        <dbReference type="ChEBI" id="CHEBI:29105"/>
        <label>2</label>
    </ligand>
</feature>
<dbReference type="GO" id="GO:0045148">
    <property type="term" value="F:tripeptide aminopeptidase activity"/>
    <property type="evidence" value="ECO:0007669"/>
    <property type="project" value="UniProtKB-UniRule"/>
</dbReference>
<dbReference type="InterPro" id="IPR010161">
    <property type="entry name" value="Peptidase_M20B"/>
</dbReference>
<keyword evidence="3 9" id="KW-0479">Metal-binding</keyword>
<dbReference type="NCBIfam" id="TIGR01882">
    <property type="entry name" value="peptidase-T"/>
    <property type="match status" value="1"/>
</dbReference>
<feature type="binding site" evidence="9">
    <location>
        <position position="199"/>
    </location>
    <ligand>
        <name>Zn(2+)</name>
        <dbReference type="ChEBI" id="CHEBI:29105"/>
        <label>1</label>
    </ligand>
</feature>
<evidence type="ECO:0000256" key="1">
    <source>
        <dbReference type="ARBA" id="ARBA00009692"/>
    </source>
</evidence>
<dbReference type="PANTHER" id="PTHR42994">
    <property type="entry name" value="PEPTIDASE T"/>
    <property type="match status" value="1"/>
</dbReference>
<accession>A0A368NV29</accession>
<evidence type="ECO:0000256" key="8">
    <source>
        <dbReference type="PIRSR" id="PIRSR037215-1"/>
    </source>
</evidence>
<feature type="active site" evidence="8">
    <location>
        <position position="81"/>
    </location>
</feature>
<dbReference type="RefSeq" id="WP_060715665.1">
    <property type="nucleotide sequence ID" value="NZ_CP055265.1"/>
</dbReference>
<dbReference type="GeneID" id="60682468"/>
<dbReference type="EC" id="3.4.11.4" evidence="7"/>
<evidence type="ECO:0000256" key="3">
    <source>
        <dbReference type="ARBA" id="ARBA00022723"/>
    </source>
</evidence>
<evidence type="ECO:0000256" key="6">
    <source>
        <dbReference type="ARBA" id="ARBA00023049"/>
    </source>
</evidence>
<feature type="active site" description="Proton acceptor" evidence="8">
    <location>
        <position position="176"/>
    </location>
</feature>
<keyword evidence="4 11" id="KW-0378">Hydrolase</keyword>
<sequence length="411" mass="44980">MPDTILDRFLRYVVIDTQSDPESTSQPSTEKQKNLGHVLVSELLSMGLSDAHLDEHGNVYATIPANVDKPVPVICFCSHMDTAPDFTGTNVKPQLLKNYQGGDIVLSGDANQIIRVSNNPQLNSQIGHDIVTTDGTTLLGADDKAGIAEIMTAAQFLIDNPHIRHGAIKILFTTDEEIGRGADKVDLKKLGAAFGYTMDGSTVGEIENETFSADGVEITITGVAIHPGTAKGRMENAIKIASAIIARLPKDQAPETTEGRQGFIHPTDISGSMDEAHLKFIIRDFVDEGLTQKEALLEEITRDVMRDYPGSTYTFEVKQQYRNMKVVLDQYPMVMDNLEEAVCRVGLTPVLHSIRGGTDGSRLSFMGLPCPNIYTGGHAYHSPLEWISVQDMEVAVKTIVELAKVWEERAD</sequence>
<dbReference type="PANTHER" id="PTHR42994:SF1">
    <property type="entry name" value="PEPTIDASE T"/>
    <property type="match status" value="1"/>
</dbReference>
<reference evidence="11 12" key="1">
    <citation type="submission" date="2018-08" db="EMBL/GenBank/DDBJ databases">
        <title>Genome sequencing of Agrobacterium vitis strain ICMP 10754.</title>
        <authorList>
            <person name="Visnovsky S.B."/>
            <person name="Pitman A.R."/>
        </authorList>
    </citation>
    <scope>NUCLEOTIDE SEQUENCE [LARGE SCALE GENOMIC DNA]</scope>
    <source>
        <strain evidence="11 12">ICMP 10754</strain>
    </source>
</reference>
<dbReference type="InterPro" id="IPR001261">
    <property type="entry name" value="ArgE/DapE_CS"/>
</dbReference>
<dbReference type="Proteomes" id="UP000436911">
    <property type="component" value="Unassembled WGS sequence"/>
</dbReference>
<evidence type="ECO:0000256" key="2">
    <source>
        <dbReference type="ARBA" id="ARBA00022670"/>
    </source>
</evidence>
<dbReference type="EMBL" id="QUSG01000024">
    <property type="protein sequence ID" value="KAA3520884.1"/>
    <property type="molecule type" value="Genomic_DNA"/>
</dbReference>
<dbReference type="CDD" id="cd03892">
    <property type="entry name" value="M20_peptT"/>
    <property type="match status" value="1"/>
</dbReference>
<proteinExistence type="inferred from homology"/>
<dbReference type="Pfam" id="PF01546">
    <property type="entry name" value="Peptidase_M20"/>
    <property type="match status" value="1"/>
</dbReference>
<dbReference type="GO" id="GO:0006518">
    <property type="term" value="P:peptide metabolic process"/>
    <property type="evidence" value="ECO:0007669"/>
    <property type="project" value="InterPro"/>
</dbReference>
<dbReference type="GO" id="GO:0006508">
    <property type="term" value="P:proteolysis"/>
    <property type="evidence" value="ECO:0007669"/>
    <property type="project" value="UniProtKB-UniRule"/>
</dbReference>
<dbReference type="InterPro" id="IPR011650">
    <property type="entry name" value="Peptidase_M20_dimer"/>
</dbReference>
<dbReference type="PROSITE" id="PS00759">
    <property type="entry name" value="ARGE_DAPE_CPG2_2"/>
    <property type="match status" value="1"/>
</dbReference>
<dbReference type="GO" id="GO:0008270">
    <property type="term" value="F:zinc ion binding"/>
    <property type="evidence" value="ECO:0007669"/>
    <property type="project" value="InterPro"/>
</dbReference>
<evidence type="ECO:0000313" key="12">
    <source>
        <dbReference type="Proteomes" id="UP000436911"/>
    </source>
</evidence>
<organism evidence="11 12">
    <name type="scientific">Agrobacterium vitis</name>
    <name type="common">Rhizobium vitis</name>
    <dbReference type="NCBI Taxonomy" id="373"/>
    <lineage>
        <taxon>Bacteria</taxon>
        <taxon>Pseudomonadati</taxon>
        <taxon>Pseudomonadota</taxon>
        <taxon>Alphaproteobacteria</taxon>
        <taxon>Hyphomicrobiales</taxon>
        <taxon>Rhizobiaceae</taxon>
        <taxon>Rhizobium/Agrobacterium group</taxon>
        <taxon>Agrobacterium</taxon>
    </lineage>
</organism>
<dbReference type="InterPro" id="IPR002933">
    <property type="entry name" value="Peptidase_M20"/>
</dbReference>
<dbReference type="GO" id="GO:0008237">
    <property type="term" value="F:metallopeptidase activity"/>
    <property type="evidence" value="ECO:0007669"/>
    <property type="project" value="UniProtKB-KW"/>
</dbReference>
<dbReference type="AlphaFoldDB" id="A0A368NV29"/>
<comment type="cofactor">
    <cofactor evidence="9">
        <name>Zn(2+)</name>
        <dbReference type="ChEBI" id="CHEBI:29105"/>
    </cofactor>
    <text evidence="9">Binds 2 Zn(2+) ions per subunit.</text>
</comment>
<name>A0A368NV29_AGRVI</name>
<keyword evidence="5 9" id="KW-0862">Zinc</keyword>
<evidence type="ECO:0000256" key="7">
    <source>
        <dbReference type="NCBIfam" id="TIGR01882"/>
    </source>
</evidence>
<dbReference type="Gene3D" id="3.40.630.10">
    <property type="entry name" value="Zn peptidases"/>
    <property type="match status" value="1"/>
</dbReference>
<feature type="binding site" evidence="9">
    <location>
        <position position="142"/>
    </location>
    <ligand>
        <name>Zn(2+)</name>
        <dbReference type="ChEBI" id="CHEBI:29105"/>
        <label>1</label>
    </ligand>
</feature>
<dbReference type="OrthoDB" id="9804934at2"/>
<keyword evidence="11" id="KW-0031">Aminopeptidase</keyword>
<dbReference type="Gene3D" id="3.30.70.360">
    <property type="match status" value="1"/>
</dbReference>
<evidence type="ECO:0000313" key="11">
    <source>
        <dbReference type="EMBL" id="KAA3520884.1"/>
    </source>
</evidence>
<feature type="domain" description="Peptidase M20 dimerisation" evidence="10">
    <location>
        <begin position="209"/>
        <end position="308"/>
    </location>
</feature>
<feature type="binding site" evidence="9">
    <location>
        <position position="177"/>
    </location>
    <ligand>
        <name>Zn(2+)</name>
        <dbReference type="ChEBI" id="CHEBI:29105"/>
        <label>2</label>
    </ligand>
</feature>
<dbReference type="PIRSF" id="PIRSF037215">
    <property type="entry name" value="Peptidase_M20B"/>
    <property type="match status" value="1"/>
</dbReference>
<feature type="binding site" evidence="9">
    <location>
        <position position="79"/>
    </location>
    <ligand>
        <name>Zn(2+)</name>
        <dbReference type="ChEBI" id="CHEBI:29105"/>
        <label>1</label>
    </ligand>
</feature>
<protein>
    <recommendedName>
        <fullName evidence="7">Peptidase T</fullName>
        <ecNumber evidence="7">3.4.11.4</ecNumber>
    </recommendedName>
</protein>
<keyword evidence="6" id="KW-0482">Metalloprotease</keyword>
<dbReference type="SUPFAM" id="SSF55031">
    <property type="entry name" value="Bacterial exopeptidase dimerisation domain"/>
    <property type="match status" value="1"/>
</dbReference>
<dbReference type="NCBIfam" id="NF009920">
    <property type="entry name" value="PRK13381.1"/>
    <property type="match status" value="1"/>
</dbReference>
<evidence type="ECO:0000256" key="9">
    <source>
        <dbReference type="PIRSR" id="PIRSR037215-2"/>
    </source>
</evidence>
<dbReference type="InterPro" id="IPR036264">
    <property type="entry name" value="Bact_exopeptidase_dim_dom"/>
</dbReference>
<keyword evidence="2" id="KW-0645">Protease</keyword>